<feature type="domain" description="Copper acquisition factor BIM1-like" evidence="10">
    <location>
        <begin position="34"/>
        <end position="178"/>
    </location>
</feature>
<proteinExistence type="predicted"/>
<keyword evidence="4 9" id="KW-0732">Signal</keyword>
<organism evidence="11 12">
    <name type="scientific">Lineolata rhizophorae</name>
    <dbReference type="NCBI Taxonomy" id="578093"/>
    <lineage>
        <taxon>Eukaryota</taxon>
        <taxon>Fungi</taxon>
        <taxon>Dikarya</taxon>
        <taxon>Ascomycota</taxon>
        <taxon>Pezizomycotina</taxon>
        <taxon>Dothideomycetes</taxon>
        <taxon>Dothideomycetes incertae sedis</taxon>
        <taxon>Lineolatales</taxon>
        <taxon>Lineolataceae</taxon>
        <taxon>Lineolata</taxon>
    </lineage>
</organism>
<evidence type="ECO:0000256" key="5">
    <source>
        <dbReference type="ARBA" id="ARBA00023136"/>
    </source>
</evidence>
<evidence type="ECO:0000313" key="12">
    <source>
        <dbReference type="Proteomes" id="UP000799766"/>
    </source>
</evidence>
<dbReference type="InterPro" id="IPR046530">
    <property type="entry name" value="BIM1-like_dom"/>
</dbReference>
<evidence type="ECO:0000256" key="9">
    <source>
        <dbReference type="SAM" id="SignalP"/>
    </source>
</evidence>
<gene>
    <name evidence="11" type="ORF">BDY21DRAFT_330284</name>
</gene>
<dbReference type="GO" id="GO:0098552">
    <property type="term" value="C:side of membrane"/>
    <property type="evidence" value="ECO:0007669"/>
    <property type="project" value="UniProtKB-KW"/>
</dbReference>
<comment type="subcellular location">
    <subcellularLocation>
        <location evidence="1">Cell membrane</location>
        <topology evidence="1">Lipid-anchor</topology>
        <topology evidence="1">GPI-anchor</topology>
    </subcellularLocation>
</comment>
<keyword evidence="12" id="KW-1185">Reference proteome</keyword>
<dbReference type="PANTHER" id="PTHR34992">
    <property type="entry name" value="HYPHAL ANASTAMOSIS-7 PROTEIN"/>
    <property type="match status" value="1"/>
</dbReference>
<dbReference type="Pfam" id="PF20238">
    <property type="entry name" value="BIM1-like_dom"/>
    <property type="match status" value="1"/>
</dbReference>
<keyword evidence="5" id="KW-0472">Membrane</keyword>
<keyword evidence="3" id="KW-0336">GPI-anchor</keyword>
<evidence type="ECO:0000256" key="1">
    <source>
        <dbReference type="ARBA" id="ARBA00004609"/>
    </source>
</evidence>
<reference evidence="11" key="1">
    <citation type="journal article" date="2020" name="Stud. Mycol.">
        <title>101 Dothideomycetes genomes: a test case for predicting lifestyles and emergence of pathogens.</title>
        <authorList>
            <person name="Haridas S."/>
            <person name="Albert R."/>
            <person name="Binder M."/>
            <person name="Bloem J."/>
            <person name="Labutti K."/>
            <person name="Salamov A."/>
            <person name="Andreopoulos B."/>
            <person name="Baker S."/>
            <person name="Barry K."/>
            <person name="Bills G."/>
            <person name="Bluhm B."/>
            <person name="Cannon C."/>
            <person name="Castanera R."/>
            <person name="Culley D."/>
            <person name="Daum C."/>
            <person name="Ezra D."/>
            <person name="Gonzalez J."/>
            <person name="Henrissat B."/>
            <person name="Kuo A."/>
            <person name="Liang C."/>
            <person name="Lipzen A."/>
            <person name="Lutzoni F."/>
            <person name="Magnuson J."/>
            <person name="Mondo S."/>
            <person name="Nolan M."/>
            <person name="Ohm R."/>
            <person name="Pangilinan J."/>
            <person name="Park H.-J."/>
            <person name="Ramirez L."/>
            <person name="Alfaro M."/>
            <person name="Sun H."/>
            <person name="Tritt A."/>
            <person name="Yoshinaga Y."/>
            <person name="Zwiers L.-H."/>
            <person name="Turgeon B."/>
            <person name="Goodwin S."/>
            <person name="Spatafora J."/>
            <person name="Crous P."/>
            <person name="Grigoriev I."/>
        </authorList>
    </citation>
    <scope>NUCLEOTIDE SEQUENCE</scope>
    <source>
        <strain evidence="11">ATCC 16933</strain>
    </source>
</reference>
<feature type="signal peptide" evidence="9">
    <location>
        <begin position="1"/>
        <end position="19"/>
    </location>
</feature>
<dbReference type="CDD" id="cd21176">
    <property type="entry name" value="LPMO_auxiliary-like"/>
    <property type="match status" value="1"/>
</dbReference>
<evidence type="ECO:0000256" key="7">
    <source>
        <dbReference type="ARBA" id="ARBA00023288"/>
    </source>
</evidence>
<dbReference type="GO" id="GO:0005886">
    <property type="term" value="C:plasma membrane"/>
    <property type="evidence" value="ECO:0007669"/>
    <property type="project" value="UniProtKB-SubCell"/>
</dbReference>
<protein>
    <recommendedName>
        <fullName evidence="10">Copper acquisition factor BIM1-like domain-containing protein</fullName>
    </recommendedName>
</protein>
<evidence type="ECO:0000259" key="10">
    <source>
        <dbReference type="Pfam" id="PF20238"/>
    </source>
</evidence>
<keyword evidence="6" id="KW-0325">Glycoprotein</keyword>
<feature type="region of interest" description="Disordered" evidence="8">
    <location>
        <begin position="47"/>
        <end position="67"/>
    </location>
</feature>
<evidence type="ECO:0000256" key="3">
    <source>
        <dbReference type="ARBA" id="ARBA00022622"/>
    </source>
</evidence>
<evidence type="ECO:0000256" key="8">
    <source>
        <dbReference type="SAM" id="MobiDB-lite"/>
    </source>
</evidence>
<keyword evidence="7" id="KW-0449">Lipoprotein</keyword>
<name>A0A6A6PDV8_9PEZI</name>
<dbReference type="Proteomes" id="UP000799766">
    <property type="component" value="Unassembled WGS sequence"/>
</dbReference>
<dbReference type="InterPro" id="IPR046936">
    <property type="entry name" value="BIM1-like"/>
</dbReference>
<evidence type="ECO:0000313" key="11">
    <source>
        <dbReference type="EMBL" id="KAF2462020.1"/>
    </source>
</evidence>
<evidence type="ECO:0000256" key="6">
    <source>
        <dbReference type="ARBA" id="ARBA00023180"/>
    </source>
</evidence>
<sequence>MRYAQLLAFALAAIQWVKADDDTPAHGEEESEEMGPVAFMWPEDREWSASDDNTAPCGSSEEPGERTQFPLTRGALALVIQDDSWNVDVSIAYQNDPSENSDFETLITTRIAELDPGHACYSVPDPPRDVIDGTNATIQLRYTSDFDTDTNETFYACADITYVSSARFDTEIPCFNVTSDNFTASDDDEDEEDAAGSLRSNTGTVGLVAGFVALGSWLLL</sequence>
<dbReference type="PANTHER" id="PTHR34992:SF5">
    <property type="entry name" value="ANCHORED PROTEIN, PUTATIVE (AFU_ORTHOLOGUE AFUA_6G02800)-RELATED"/>
    <property type="match status" value="1"/>
</dbReference>
<dbReference type="EMBL" id="MU001670">
    <property type="protein sequence ID" value="KAF2462020.1"/>
    <property type="molecule type" value="Genomic_DNA"/>
</dbReference>
<dbReference type="AlphaFoldDB" id="A0A6A6PDV8"/>
<evidence type="ECO:0000256" key="4">
    <source>
        <dbReference type="ARBA" id="ARBA00022729"/>
    </source>
</evidence>
<keyword evidence="2" id="KW-1003">Cell membrane</keyword>
<accession>A0A6A6PDV8</accession>
<evidence type="ECO:0000256" key="2">
    <source>
        <dbReference type="ARBA" id="ARBA00022475"/>
    </source>
</evidence>
<feature type="chain" id="PRO_5025660509" description="Copper acquisition factor BIM1-like domain-containing protein" evidence="9">
    <location>
        <begin position="20"/>
        <end position="220"/>
    </location>
</feature>
<dbReference type="OrthoDB" id="2587363at2759"/>